<organism evidence="1 2">
    <name type="scientific">Brassica cretica</name>
    <name type="common">Mustard</name>
    <dbReference type="NCBI Taxonomy" id="69181"/>
    <lineage>
        <taxon>Eukaryota</taxon>
        <taxon>Viridiplantae</taxon>
        <taxon>Streptophyta</taxon>
        <taxon>Embryophyta</taxon>
        <taxon>Tracheophyta</taxon>
        <taxon>Spermatophyta</taxon>
        <taxon>Magnoliopsida</taxon>
        <taxon>eudicotyledons</taxon>
        <taxon>Gunneridae</taxon>
        <taxon>Pentapetalae</taxon>
        <taxon>rosids</taxon>
        <taxon>malvids</taxon>
        <taxon>Brassicales</taxon>
        <taxon>Brassicaceae</taxon>
        <taxon>Brassiceae</taxon>
        <taxon>Brassica</taxon>
    </lineage>
</organism>
<evidence type="ECO:0000313" key="1">
    <source>
        <dbReference type="EMBL" id="KAF3508297.1"/>
    </source>
</evidence>
<sequence>MMMPAFSLRRSLVGRQQSSLGDSSFNGGGKFSLGEDFSAFTSGKCSSFYAVLLSYVVVCTGPEDASETTSVYLVGEIWVSTSLVTNFQLSDFVVKLLSTHSSFAFDVDKINGSLVLSYKASATSGGIRAGVLIS</sequence>
<protein>
    <submittedName>
        <fullName evidence="1">Uncharacterized protein</fullName>
    </submittedName>
</protein>
<dbReference type="AlphaFoldDB" id="A0A8S9P4W7"/>
<evidence type="ECO:0000313" key="2">
    <source>
        <dbReference type="Proteomes" id="UP000712600"/>
    </source>
</evidence>
<name>A0A8S9P4W7_BRACR</name>
<accession>A0A8S9P4W7</accession>
<comment type="caution">
    <text evidence="1">The sequence shown here is derived from an EMBL/GenBank/DDBJ whole genome shotgun (WGS) entry which is preliminary data.</text>
</comment>
<dbReference type="Proteomes" id="UP000712600">
    <property type="component" value="Unassembled WGS sequence"/>
</dbReference>
<reference evidence="1" key="1">
    <citation type="submission" date="2019-12" db="EMBL/GenBank/DDBJ databases">
        <title>Genome sequencing and annotation of Brassica cretica.</title>
        <authorList>
            <person name="Studholme D.J."/>
            <person name="Sarris P."/>
        </authorList>
    </citation>
    <scope>NUCLEOTIDE SEQUENCE</scope>
    <source>
        <strain evidence="1">PFS-109/04</strain>
        <tissue evidence="1">Leaf</tissue>
    </source>
</reference>
<proteinExistence type="predicted"/>
<gene>
    <name evidence="1" type="ORF">F2Q69_00003997</name>
</gene>
<dbReference type="EMBL" id="QGKX02001521">
    <property type="protein sequence ID" value="KAF3508297.1"/>
    <property type="molecule type" value="Genomic_DNA"/>
</dbReference>